<dbReference type="Proteomes" id="UP000054018">
    <property type="component" value="Unassembled WGS sequence"/>
</dbReference>
<name>A0A0C9Z3L3_9AGAM</name>
<keyword evidence="3" id="KW-1185">Reference proteome</keyword>
<accession>A0A0C9Z3L3</accession>
<evidence type="ECO:0000256" key="1">
    <source>
        <dbReference type="SAM" id="MobiDB-lite"/>
    </source>
</evidence>
<evidence type="ECO:0000313" key="3">
    <source>
        <dbReference type="Proteomes" id="UP000054018"/>
    </source>
</evidence>
<dbReference type="HOGENOM" id="CLU_2782905_0_0_1"/>
<reference evidence="2 3" key="1">
    <citation type="submission" date="2014-04" db="EMBL/GenBank/DDBJ databases">
        <authorList>
            <consortium name="DOE Joint Genome Institute"/>
            <person name="Kuo A."/>
            <person name="Kohler A."/>
            <person name="Costa M.D."/>
            <person name="Nagy L.G."/>
            <person name="Floudas D."/>
            <person name="Copeland A."/>
            <person name="Barry K.W."/>
            <person name="Cichocki N."/>
            <person name="Veneault-Fourrey C."/>
            <person name="LaButti K."/>
            <person name="Lindquist E.A."/>
            <person name="Lipzen A."/>
            <person name="Lundell T."/>
            <person name="Morin E."/>
            <person name="Murat C."/>
            <person name="Sun H."/>
            <person name="Tunlid A."/>
            <person name="Henrissat B."/>
            <person name="Grigoriev I.V."/>
            <person name="Hibbett D.S."/>
            <person name="Martin F."/>
            <person name="Nordberg H.P."/>
            <person name="Cantor M.N."/>
            <person name="Hua S.X."/>
        </authorList>
    </citation>
    <scope>NUCLEOTIDE SEQUENCE [LARGE SCALE GENOMIC DNA]</scope>
    <source>
        <strain evidence="2 3">441</strain>
    </source>
</reference>
<sequence length="69" mass="7886">MWKARAKHARDLAEHRPQAPHYGNCSVKHVHLPRSIWAAKVVWGVWGDDFKVMVDVVDCPGCCDGPYRM</sequence>
<proteinExistence type="predicted"/>
<reference evidence="3" key="2">
    <citation type="submission" date="2015-01" db="EMBL/GenBank/DDBJ databases">
        <title>Evolutionary Origins and Diversification of the Mycorrhizal Mutualists.</title>
        <authorList>
            <consortium name="DOE Joint Genome Institute"/>
            <consortium name="Mycorrhizal Genomics Consortium"/>
            <person name="Kohler A."/>
            <person name="Kuo A."/>
            <person name="Nagy L.G."/>
            <person name="Floudas D."/>
            <person name="Copeland A."/>
            <person name="Barry K.W."/>
            <person name="Cichocki N."/>
            <person name="Veneault-Fourrey C."/>
            <person name="LaButti K."/>
            <person name="Lindquist E.A."/>
            <person name="Lipzen A."/>
            <person name="Lundell T."/>
            <person name="Morin E."/>
            <person name="Murat C."/>
            <person name="Riley R."/>
            <person name="Ohm R."/>
            <person name="Sun H."/>
            <person name="Tunlid A."/>
            <person name="Henrissat B."/>
            <person name="Grigoriev I.V."/>
            <person name="Hibbett D.S."/>
            <person name="Martin F."/>
        </authorList>
    </citation>
    <scope>NUCLEOTIDE SEQUENCE [LARGE SCALE GENOMIC DNA]</scope>
    <source>
        <strain evidence="3">441</strain>
    </source>
</reference>
<organism evidence="2 3">
    <name type="scientific">Pisolithus microcarpus 441</name>
    <dbReference type="NCBI Taxonomy" id="765257"/>
    <lineage>
        <taxon>Eukaryota</taxon>
        <taxon>Fungi</taxon>
        <taxon>Dikarya</taxon>
        <taxon>Basidiomycota</taxon>
        <taxon>Agaricomycotina</taxon>
        <taxon>Agaricomycetes</taxon>
        <taxon>Agaricomycetidae</taxon>
        <taxon>Boletales</taxon>
        <taxon>Sclerodermatineae</taxon>
        <taxon>Pisolithaceae</taxon>
        <taxon>Pisolithus</taxon>
    </lineage>
</organism>
<gene>
    <name evidence="2" type="ORF">PISMIDRAFT_687806</name>
</gene>
<protein>
    <submittedName>
        <fullName evidence="2">Uncharacterized protein</fullName>
    </submittedName>
</protein>
<feature type="non-terminal residue" evidence="2">
    <location>
        <position position="69"/>
    </location>
</feature>
<dbReference type="EMBL" id="KN833930">
    <property type="protein sequence ID" value="KIK14618.1"/>
    <property type="molecule type" value="Genomic_DNA"/>
</dbReference>
<dbReference type="OrthoDB" id="2696769at2759"/>
<dbReference type="AlphaFoldDB" id="A0A0C9Z3L3"/>
<feature type="region of interest" description="Disordered" evidence="1">
    <location>
        <begin position="1"/>
        <end position="20"/>
    </location>
</feature>
<evidence type="ECO:0000313" key="2">
    <source>
        <dbReference type="EMBL" id="KIK14618.1"/>
    </source>
</evidence>